<dbReference type="InterPro" id="IPR013149">
    <property type="entry name" value="ADH-like_C"/>
</dbReference>
<feature type="domain" description="Enoyl reductase (ER)" evidence="7">
    <location>
        <begin position="10"/>
        <end position="386"/>
    </location>
</feature>
<evidence type="ECO:0000259" key="7">
    <source>
        <dbReference type="SMART" id="SM00829"/>
    </source>
</evidence>
<gene>
    <name evidence="8" type="ORF">CALVIDRAFT_548442</name>
</gene>
<dbReference type="STRING" id="1330018.A0A167QNB2"/>
<evidence type="ECO:0000256" key="4">
    <source>
        <dbReference type="ARBA" id="ARBA00022833"/>
    </source>
</evidence>
<dbReference type="GO" id="GO:0008270">
    <property type="term" value="F:zinc ion binding"/>
    <property type="evidence" value="ECO:0007669"/>
    <property type="project" value="InterPro"/>
</dbReference>
<proteinExistence type="inferred from homology"/>
<keyword evidence="3 6" id="KW-0479">Metal-binding</keyword>
<dbReference type="SUPFAM" id="SSF51735">
    <property type="entry name" value="NAD(P)-binding Rossmann-fold domains"/>
    <property type="match status" value="1"/>
</dbReference>
<dbReference type="Pfam" id="PF00107">
    <property type="entry name" value="ADH_zinc_N"/>
    <property type="match status" value="1"/>
</dbReference>
<dbReference type="InterPro" id="IPR002328">
    <property type="entry name" value="ADH_Zn_CS"/>
</dbReference>
<dbReference type="PANTHER" id="PTHR43161:SF9">
    <property type="entry name" value="SORBITOL DEHYDROGENASE"/>
    <property type="match status" value="1"/>
</dbReference>
<dbReference type="SMART" id="SM00829">
    <property type="entry name" value="PKS_ER"/>
    <property type="match status" value="1"/>
</dbReference>
<dbReference type="InterPro" id="IPR020843">
    <property type="entry name" value="ER"/>
</dbReference>
<accession>A0A167QNB2</accession>
<keyword evidence="5" id="KW-0560">Oxidoreductase</keyword>
<dbReference type="Gene3D" id="3.90.180.10">
    <property type="entry name" value="Medium-chain alcohol dehydrogenases, catalytic domain"/>
    <property type="match status" value="1"/>
</dbReference>
<dbReference type="PROSITE" id="PS00059">
    <property type="entry name" value="ADH_ZINC"/>
    <property type="match status" value="1"/>
</dbReference>
<dbReference type="InterPro" id="IPR013154">
    <property type="entry name" value="ADH-like_N"/>
</dbReference>
<evidence type="ECO:0000313" key="8">
    <source>
        <dbReference type="EMBL" id="KZP00093.1"/>
    </source>
</evidence>
<comment type="cofactor">
    <cofactor evidence="1 6">
        <name>Zn(2+)</name>
        <dbReference type="ChEBI" id="CHEBI:29105"/>
    </cofactor>
</comment>
<dbReference type="Proteomes" id="UP000076738">
    <property type="component" value="Unassembled WGS sequence"/>
</dbReference>
<protein>
    <submittedName>
        <fullName evidence="8">Xylitol dehydrogenase</fullName>
    </submittedName>
</protein>
<keyword evidence="4 6" id="KW-0862">Zinc</keyword>
<dbReference type="OrthoDB" id="3941538at2759"/>
<sequence length="394" mass="41923">MANKSFVLHGINTVSFEDKPIPTLGPEDVLVLIKKTGICGSDVHFLTHGHIGDFWVRSPMVLGHESAGIVHSVGSGVTSVKPGDRVALEPGVTCRRCDACKSGRYQLCNNIVFAATPPTDGTLARFYKVPQDLAYRLPEGLTLEDGAMMEPLSVAVHAAHSISRVQAGQTVAVFGCGPVGLLCMSVSRVLGASRILAVDIQPSRLEFARGYAATDTFLPPPMLAGESRVAYSRRCAEGICELMGWSGDLVKGTGEGGADTVLEATGAETCIQTGVFVAKRAGVFTQIGMGAENATIPVTTALVKELTIRGSFRYGVRASSFPLPFPCTPANGLCGQYGDYPLAISFAAQHKIDLRPLVTHRFPFERAEEAFEATKNGKDAQGKWVIKTLIDGPE</sequence>
<name>A0A167QNB2_CALVF</name>
<dbReference type="Pfam" id="PF08240">
    <property type="entry name" value="ADH_N"/>
    <property type="match status" value="1"/>
</dbReference>
<dbReference type="InterPro" id="IPR011032">
    <property type="entry name" value="GroES-like_sf"/>
</dbReference>
<evidence type="ECO:0000256" key="6">
    <source>
        <dbReference type="RuleBase" id="RU361277"/>
    </source>
</evidence>
<evidence type="ECO:0000256" key="3">
    <source>
        <dbReference type="ARBA" id="ARBA00022723"/>
    </source>
</evidence>
<dbReference type="SUPFAM" id="SSF50129">
    <property type="entry name" value="GroES-like"/>
    <property type="match status" value="1"/>
</dbReference>
<evidence type="ECO:0000256" key="1">
    <source>
        <dbReference type="ARBA" id="ARBA00001947"/>
    </source>
</evidence>
<reference evidence="8 9" key="1">
    <citation type="journal article" date="2016" name="Mol. Biol. Evol.">
        <title>Comparative Genomics of Early-Diverging Mushroom-Forming Fungi Provides Insights into the Origins of Lignocellulose Decay Capabilities.</title>
        <authorList>
            <person name="Nagy L.G."/>
            <person name="Riley R."/>
            <person name="Tritt A."/>
            <person name="Adam C."/>
            <person name="Daum C."/>
            <person name="Floudas D."/>
            <person name="Sun H."/>
            <person name="Yadav J.S."/>
            <person name="Pangilinan J."/>
            <person name="Larsson K.H."/>
            <person name="Matsuura K."/>
            <person name="Barry K."/>
            <person name="Labutti K."/>
            <person name="Kuo R."/>
            <person name="Ohm R.A."/>
            <person name="Bhattacharya S.S."/>
            <person name="Shirouzu T."/>
            <person name="Yoshinaga Y."/>
            <person name="Martin F.M."/>
            <person name="Grigoriev I.V."/>
            <person name="Hibbett D.S."/>
        </authorList>
    </citation>
    <scope>NUCLEOTIDE SEQUENCE [LARGE SCALE GENOMIC DNA]</scope>
    <source>
        <strain evidence="8 9">TUFC12733</strain>
    </source>
</reference>
<dbReference type="EMBL" id="KV417270">
    <property type="protein sequence ID" value="KZP00093.1"/>
    <property type="molecule type" value="Genomic_DNA"/>
</dbReference>
<evidence type="ECO:0000256" key="2">
    <source>
        <dbReference type="ARBA" id="ARBA00008072"/>
    </source>
</evidence>
<dbReference type="InterPro" id="IPR036291">
    <property type="entry name" value="NAD(P)-bd_dom_sf"/>
</dbReference>
<evidence type="ECO:0000256" key="5">
    <source>
        <dbReference type="ARBA" id="ARBA00023002"/>
    </source>
</evidence>
<dbReference type="GO" id="GO:0003939">
    <property type="term" value="F:L-iditol 2-dehydrogenase (NAD+) activity"/>
    <property type="evidence" value="ECO:0007669"/>
    <property type="project" value="TreeGrafter"/>
</dbReference>
<dbReference type="Gene3D" id="3.40.50.720">
    <property type="entry name" value="NAD(P)-binding Rossmann-like Domain"/>
    <property type="match status" value="1"/>
</dbReference>
<dbReference type="PANTHER" id="PTHR43161">
    <property type="entry name" value="SORBITOL DEHYDROGENASE"/>
    <property type="match status" value="1"/>
</dbReference>
<dbReference type="InterPro" id="IPR045306">
    <property type="entry name" value="SDH-like"/>
</dbReference>
<dbReference type="AlphaFoldDB" id="A0A167QNB2"/>
<organism evidence="8 9">
    <name type="scientific">Calocera viscosa (strain TUFC12733)</name>
    <dbReference type="NCBI Taxonomy" id="1330018"/>
    <lineage>
        <taxon>Eukaryota</taxon>
        <taxon>Fungi</taxon>
        <taxon>Dikarya</taxon>
        <taxon>Basidiomycota</taxon>
        <taxon>Agaricomycotina</taxon>
        <taxon>Dacrymycetes</taxon>
        <taxon>Dacrymycetales</taxon>
        <taxon>Dacrymycetaceae</taxon>
        <taxon>Calocera</taxon>
    </lineage>
</organism>
<comment type="similarity">
    <text evidence="2 6">Belongs to the zinc-containing alcohol dehydrogenase family.</text>
</comment>
<keyword evidence="9" id="KW-1185">Reference proteome</keyword>
<dbReference type="CDD" id="cd05285">
    <property type="entry name" value="sorbitol_DH"/>
    <property type="match status" value="1"/>
</dbReference>
<dbReference type="GO" id="GO:0006062">
    <property type="term" value="P:sorbitol catabolic process"/>
    <property type="evidence" value="ECO:0007669"/>
    <property type="project" value="TreeGrafter"/>
</dbReference>
<evidence type="ECO:0000313" key="9">
    <source>
        <dbReference type="Proteomes" id="UP000076738"/>
    </source>
</evidence>